<accession>A0ABV2ARC5</accession>
<keyword evidence="2" id="KW-1185">Reference proteome</keyword>
<gene>
    <name evidence="1" type="ORF">MHBO_003709</name>
</gene>
<protein>
    <submittedName>
        <fullName evidence="1">Uncharacterized protein</fullName>
    </submittedName>
</protein>
<reference evidence="1 2" key="1">
    <citation type="journal article" date="2024" name="BMC Biol.">
        <title>Comparative genomics of Ascetosporea gives new insight into the evolutionary basis for animal parasitism in Rhizaria.</title>
        <authorList>
            <person name="Hiltunen Thoren M."/>
            <person name="Onut-Brannstrom I."/>
            <person name="Alfjorden A."/>
            <person name="Peckova H."/>
            <person name="Swords F."/>
            <person name="Hooper C."/>
            <person name="Holzer A.S."/>
            <person name="Bass D."/>
            <person name="Burki F."/>
        </authorList>
    </citation>
    <scope>NUCLEOTIDE SEQUENCE [LARGE SCALE GENOMIC DNA]</scope>
    <source>
        <strain evidence="1">20-A016</strain>
    </source>
</reference>
<proteinExistence type="predicted"/>
<comment type="caution">
    <text evidence="1">The sequence shown here is derived from an EMBL/GenBank/DDBJ whole genome shotgun (WGS) entry which is preliminary data.</text>
</comment>
<name>A0ABV2ARC5_9EUKA</name>
<evidence type="ECO:0000313" key="1">
    <source>
        <dbReference type="EMBL" id="MES1922197.1"/>
    </source>
</evidence>
<sequence>MAKTEEKQIVKFRDETSLLCSQIHRKCLECLFQQYSLLPDNKIALMRTLRTVFFLHSPIHCDLHCPNSTTGLRNSDVPRSINIDWIKTKKREFLKVLARRLEVKILRRAVKNIFLSWCVTKKQEKGLSSNISCRKFKAFFTFSDITSVALLARNMFLAREKQNRLDRLKGKPVKAFTMSQFYDSADPNLMVNMGHLEDREKILIAAGADVDLTEEAHMFVFEDMLAVLKSKEIVRDVFLPQLYDKDTKVFFDKYYNALEGQRHFNFKMFWSPLTDERVDEICTAEKQRDGDFVWGKISIKGRRKSMEDELTVFRNYSDMLPGNLKSYKVF</sequence>
<dbReference type="EMBL" id="JBDODL010002375">
    <property type="protein sequence ID" value="MES1922197.1"/>
    <property type="molecule type" value="Genomic_DNA"/>
</dbReference>
<feature type="non-terminal residue" evidence="1">
    <location>
        <position position="330"/>
    </location>
</feature>
<organism evidence="1 2">
    <name type="scientific">Bonamia ostreae</name>
    <dbReference type="NCBI Taxonomy" id="126728"/>
    <lineage>
        <taxon>Eukaryota</taxon>
        <taxon>Sar</taxon>
        <taxon>Rhizaria</taxon>
        <taxon>Endomyxa</taxon>
        <taxon>Ascetosporea</taxon>
        <taxon>Haplosporida</taxon>
        <taxon>Bonamia</taxon>
    </lineage>
</organism>
<evidence type="ECO:0000313" key="2">
    <source>
        <dbReference type="Proteomes" id="UP001439008"/>
    </source>
</evidence>
<dbReference type="Proteomes" id="UP001439008">
    <property type="component" value="Unassembled WGS sequence"/>
</dbReference>